<dbReference type="Proteomes" id="UP000579945">
    <property type="component" value="Unassembled WGS sequence"/>
</dbReference>
<dbReference type="EMBL" id="JACIBV010000001">
    <property type="protein sequence ID" value="MBB3732593.1"/>
    <property type="molecule type" value="Genomic_DNA"/>
</dbReference>
<gene>
    <name evidence="1" type="ORF">FHR33_008453</name>
</gene>
<name>A0A7W5YF72_9ACTN</name>
<accession>A0A7W5YF72</accession>
<sequence>MWSLEWYAPQDVPVVAAPVVAALAATGAPTATAVAMAAPVRIRETNRIRVLLGKRVSVTLFLRLGDCRMLTIHLKRLAGP</sequence>
<keyword evidence="2" id="KW-1185">Reference proteome</keyword>
<comment type="caution">
    <text evidence="1">The sequence shown here is derived from an EMBL/GenBank/DDBJ whole genome shotgun (WGS) entry which is preliminary data.</text>
</comment>
<evidence type="ECO:0000313" key="2">
    <source>
        <dbReference type="Proteomes" id="UP000579945"/>
    </source>
</evidence>
<reference evidence="1 2" key="1">
    <citation type="submission" date="2020-08" db="EMBL/GenBank/DDBJ databases">
        <title>Sequencing the genomes of 1000 actinobacteria strains.</title>
        <authorList>
            <person name="Klenk H.-P."/>
        </authorList>
    </citation>
    <scope>NUCLEOTIDE SEQUENCE [LARGE SCALE GENOMIC DNA]</scope>
    <source>
        <strain evidence="1 2">DSM 44320</strain>
    </source>
</reference>
<dbReference type="AlphaFoldDB" id="A0A7W5YF72"/>
<proteinExistence type="predicted"/>
<evidence type="ECO:0000313" key="1">
    <source>
        <dbReference type="EMBL" id="MBB3732593.1"/>
    </source>
</evidence>
<organism evidence="1 2">
    <name type="scientific">Nonomuraea dietziae</name>
    <dbReference type="NCBI Taxonomy" id="65515"/>
    <lineage>
        <taxon>Bacteria</taxon>
        <taxon>Bacillati</taxon>
        <taxon>Actinomycetota</taxon>
        <taxon>Actinomycetes</taxon>
        <taxon>Streptosporangiales</taxon>
        <taxon>Streptosporangiaceae</taxon>
        <taxon>Nonomuraea</taxon>
    </lineage>
</organism>
<protein>
    <submittedName>
        <fullName evidence="1">Uncharacterized protein</fullName>
    </submittedName>
</protein>